<keyword evidence="4" id="KW-0804">Transcription</keyword>
<dbReference type="InterPro" id="IPR058163">
    <property type="entry name" value="LysR-type_TF_proteobact-type"/>
</dbReference>
<dbReference type="InterPro" id="IPR005119">
    <property type="entry name" value="LysR_subst-bd"/>
</dbReference>
<dbReference type="InterPro" id="IPR036388">
    <property type="entry name" value="WH-like_DNA-bd_sf"/>
</dbReference>
<name>A0ABY7ASW1_9ALTE</name>
<dbReference type="EMBL" id="CP109965">
    <property type="protein sequence ID" value="WAJ71464.1"/>
    <property type="molecule type" value="Genomic_DNA"/>
</dbReference>
<dbReference type="PANTHER" id="PTHR30537">
    <property type="entry name" value="HTH-TYPE TRANSCRIPTIONAL REGULATOR"/>
    <property type="match status" value="1"/>
</dbReference>
<dbReference type="SUPFAM" id="SSF46785">
    <property type="entry name" value="Winged helix' DNA-binding domain"/>
    <property type="match status" value="1"/>
</dbReference>
<protein>
    <submittedName>
        <fullName evidence="6">Transcriptional regulator GcvA</fullName>
    </submittedName>
</protein>
<keyword evidence="7" id="KW-1185">Reference proteome</keyword>
<evidence type="ECO:0000256" key="2">
    <source>
        <dbReference type="ARBA" id="ARBA00023015"/>
    </source>
</evidence>
<dbReference type="PANTHER" id="PTHR30537:SF26">
    <property type="entry name" value="GLYCINE CLEAVAGE SYSTEM TRANSCRIPTIONAL ACTIVATOR"/>
    <property type="match status" value="1"/>
</dbReference>
<dbReference type="NCBIfam" id="NF008352">
    <property type="entry name" value="PRK11139.1"/>
    <property type="match status" value="1"/>
</dbReference>
<dbReference type="Pfam" id="PF03466">
    <property type="entry name" value="LysR_substrate"/>
    <property type="match status" value="1"/>
</dbReference>
<sequence>MRRLPPLNALRSFEVAARHLSVTLAAEELFVTQAAVSQQIKTLENFLNVKLFIRRNRKLILTEVGASYYFEIKDVFENILDATQAIFNTQNSDSITVGVPPSFAIQWLVPRLNLFSEQFPEIDVRIKAVDLDEGLLTEGVDVAVYLGTGNWKGLAAYKLHTEYLAPVCAPSILNNKMPLDDFEDLRKHTLLHDKSRKYWRLWGQKLGPKDLDVRHGPIFSHSSMVLQAAVLGQGVALGHSVLARPEIEAGRLIEPFSERLITKDAYYLVCRDKDVNDTKISAFIDWALDLIAQEES</sequence>
<keyword evidence="3" id="KW-0238">DNA-binding</keyword>
<evidence type="ECO:0000256" key="4">
    <source>
        <dbReference type="ARBA" id="ARBA00023163"/>
    </source>
</evidence>
<evidence type="ECO:0000259" key="5">
    <source>
        <dbReference type="PROSITE" id="PS50931"/>
    </source>
</evidence>
<dbReference type="SUPFAM" id="SSF53850">
    <property type="entry name" value="Periplasmic binding protein-like II"/>
    <property type="match status" value="1"/>
</dbReference>
<dbReference type="Gene3D" id="1.10.10.10">
    <property type="entry name" value="Winged helix-like DNA-binding domain superfamily/Winged helix DNA-binding domain"/>
    <property type="match status" value="1"/>
</dbReference>
<evidence type="ECO:0000256" key="3">
    <source>
        <dbReference type="ARBA" id="ARBA00023125"/>
    </source>
</evidence>
<organism evidence="6 7">
    <name type="scientific">Catenovulum adriaticum</name>
    <dbReference type="NCBI Taxonomy" id="2984846"/>
    <lineage>
        <taxon>Bacteria</taxon>
        <taxon>Pseudomonadati</taxon>
        <taxon>Pseudomonadota</taxon>
        <taxon>Gammaproteobacteria</taxon>
        <taxon>Alteromonadales</taxon>
        <taxon>Alteromonadaceae</taxon>
        <taxon>Catenovulum</taxon>
    </lineage>
</organism>
<dbReference type="PRINTS" id="PR00039">
    <property type="entry name" value="HTHLYSR"/>
</dbReference>
<evidence type="ECO:0000313" key="7">
    <source>
        <dbReference type="Proteomes" id="UP001163726"/>
    </source>
</evidence>
<reference evidence="6" key="1">
    <citation type="submission" date="2022-10" db="EMBL/GenBank/DDBJ databases">
        <title>Catenovulum adriacola sp. nov. isolated in the Harbour of Susak.</title>
        <authorList>
            <person name="Schoch T."/>
            <person name="Reich S.J."/>
            <person name="Stoeferle S."/>
            <person name="Flaiz M."/>
            <person name="Kazda M."/>
            <person name="Riedel C.U."/>
            <person name="Duerre P."/>
        </authorList>
    </citation>
    <scope>NUCLEOTIDE SEQUENCE</scope>
    <source>
        <strain evidence="6">TS8</strain>
    </source>
</reference>
<keyword evidence="2" id="KW-0805">Transcription regulation</keyword>
<dbReference type="PROSITE" id="PS50931">
    <property type="entry name" value="HTH_LYSR"/>
    <property type="match status" value="1"/>
</dbReference>
<feature type="domain" description="HTH lysR-type" evidence="5">
    <location>
        <begin position="5"/>
        <end position="62"/>
    </location>
</feature>
<dbReference type="Gene3D" id="3.40.190.10">
    <property type="entry name" value="Periplasmic binding protein-like II"/>
    <property type="match status" value="2"/>
</dbReference>
<accession>A0ABY7ASW1</accession>
<dbReference type="Proteomes" id="UP001163726">
    <property type="component" value="Chromosome"/>
</dbReference>
<evidence type="ECO:0000313" key="6">
    <source>
        <dbReference type="EMBL" id="WAJ71464.1"/>
    </source>
</evidence>
<comment type="similarity">
    <text evidence="1">Belongs to the LysR transcriptional regulatory family.</text>
</comment>
<dbReference type="RefSeq" id="WP_268075968.1">
    <property type="nucleotide sequence ID" value="NZ_CP109965.1"/>
</dbReference>
<dbReference type="Pfam" id="PF00126">
    <property type="entry name" value="HTH_1"/>
    <property type="match status" value="1"/>
</dbReference>
<evidence type="ECO:0000256" key="1">
    <source>
        <dbReference type="ARBA" id="ARBA00009437"/>
    </source>
</evidence>
<proteinExistence type="inferred from homology"/>
<gene>
    <name evidence="6" type="ORF">OLW01_06615</name>
</gene>
<dbReference type="InterPro" id="IPR000847">
    <property type="entry name" value="LysR_HTH_N"/>
</dbReference>
<dbReference type="InterPro" id="IPR036390">
    <property type="entry name" value="WH_DNA-bd_sf"/>
</dbReference>
<dbReference type="CDD" id="cd08432">
    <property type="entry name" value="PBP2_GcdR_TrpI_HvrB_AmpR_like"/>
    <property type="match status" value="1"/>
</dbReference>